<dbReference type="eggNOG" id="arCOG11346">
    <property type="taxonomic scope" value="Archaea"/>
</dbReference>
<evidence type="ECO:0000313" key="2">
    <source>
        <dbReference type="EMBL" id="ESP89114.1"/>
    </source>
</evidence>
<keyword evidence="3" id="KW-1185">Reference proteome</keyword>
<evidence type="ECO:0000256" key="1">
    <source>
        <dbReference type="SAM" id="MobiDB-lite"/>
    </source>
</evidence>
<sequence length="131" mass="13829">MHRRGLLARLARLLAAGGLAVGAGCSDVRTPSGPRTPPRSVEPPADGDLVVADFSEREADDGTVGVRVVVENRTGEERSGTVVAEVEAGDAETTVREEVTVDSSDRVEVTLPTDLAYEEFARNGSIAVRIE</sequence>
<dbReference type="EMBL" id="ASGZ01000017">
    <property type="protein sequence ID" value="ESP89114.1"/>
    <property type="molecule type" value="Genomic_DNA"/>
</dbReference>
<gene>
    <name evidence="2" type="ORF">K933_05408</name>
</gene>
<dbReference type="AlphaFoldDB" id="V4HMF8"/>
<organism evidence="2 3">
    <name type="scientific">Candidatus Halobonum tyrrellensis G22</name>
    <dbReference type="NCBI Taxonomy" id="1324957"/>
    <lineage>
        <taxon>Archaea</taxon>
        <taxon>Methanobacteriati</taxon>
        <taxon>Methanobacteriota</taxon>
        <taxon>Stenosarchaea group</taxon>
        <taxon>Halobacteria</taxon>
        <taxon>Halobacteriales</taxon>
        <taxon>Haloferacaceae</taxon>
        <taxon>Candidatus Halobonum</taxon>
    </lineage>
</organism>
<reference evidence="2 3" key="1">
    <citation type="journal article" date="2013" name="Genome Announc.">
        <title>Draft Genome Sequence of 'Candidatus Halobonum tyrrellensis' Strain G22, Isolated from the Hypersaline Waters of Lake Tyrrell, Australia.</title>
        <authorList>
            <person name="Ugalde J.A."/>
            <person name="Narasingarao P."/>
            <person name="Kuo S."/>
            <person name="Podell S."/>
            <person name="Allen E.E."/>
        </authorList>
    </citation>
    <scope>NUCLEOTIDE SEQUENCE [LARGE SCALE GENOMIC DNA]</scope>
    <source>
        <strain evidence="2 3">G22</strain>
    </source>
</reference>
<protein>
    <submittedName>
        <fullName evidence="2">Uncharacterized protein</fullName>
    </submittedName>
</protein>
<dbReference type="OrthoDB" id="384525at2157"/>
<name>V4HMF8_9EURY</name>
<accession>V4HMF8</accession>
<dbReference type="Proteomes" id="UP000017840">
    <property type="component" value="Unassembled WGS sequence"/>
</dbReference>
<dbReference type="PROSITE" id="PS51257">
    <property type="entry name" value="PROKAR_LIPOPROTEIN"/>
    <property type="match status" value="1"/>
</dbReference>
<dbReference type="RefSeq" id="WP_023393669.1">
    <property type="nucleotide sequence ID" value="NZ_ASGZ01000017.1"/>
</dbReference>
<feature type="region of interest" description="Disordered" evidence="1">
    <location>
        <begin position="26"/>
        <end position="47"/>
    </location>
</feature>
<comment type="caution">
    <text evidence="2">The sequence shown here is derived from an EMBL/GenBank/DDBJ whole genome shotgun (WGS) entry which is preliminary data.</text>
</comment>
<evidence type="ECO:0000313" key="3">
    <source>
        <dbReference type="Proteomes" id="UP000017840"/>
    </source>
</evidence>
<proteinExistence type="predicted"/>